<dbReference type="HOGENOM" id="CLU_2167834_0_0_5"/>
<dbReference type="STRING" id="999552.METH_00690"/>
<evidence type="ECO:0000313" key="2">
    <source>
        <dbReference type="EMBL" id="AHD02813.1"/>
    </source>
</evidence>
<feature type="region of interest" description="Disordered" evidence="1">
    <location>
        <begin position="80"/>
        <end position="110"/>
    </location>
</feature>
<organism evidence="2 3">
    <name type="scientific">Leisingera methylohalidivorans DSM 14336</name>
    <dbReference type="NCBI Taxonomy" id="999552"/>
    <lineage>
        <taxon>Bacteria</taxon>
        <taxon>Pseudomonadati</taxon>
        <taxon>Pseudomonadota</taxon>
        <taxon>Alphaproteobacteria</taxon>
        <taxon>Rhodobacterales</taxon>
        <taxon>Roseobacteraceae</taxon>
        <taxon>Leisingera</taxon>
    </lineage>
</organism>
<name>V9VY09_9RHOB</name>
<keyword evidence="3" id="KW-1185">Reference proteome</keyword>
<evidence type="ECO:0000256" key="1">
    <source>
        <dbReference type="SAM" id="MobiDB-lite"/>
    </source>
</evidence>
<dbReference type="KEGG" id="lmd:METH_00690"/>
<gene>
    <name evidence="2" type="ORF">METH_00690</name>
</gene>
<dbReference type="EMBL" id="CP006773">
    <property type="protein sequence ID" value="AHD02813.1"/>
    <property type="molecule type" value="Genomic_DNA"/>
</dbReference>
<reference evidence="2 3" key="1">
    <citation type="submission" date="2013-09" db="EMBL/GenBank/DDBJ databases">
        <authorList>
            <consortium name="DOE Joint Genome Institute"/>
            <person name="Klenk H.-P."/>
            <person name="Huntemann M."/>
            <person name="Han J."/>
            <person name="Chen A."/>
            <person name="Kyrpides N."/>
            <person name="Mavromatis K."/>
            <person name="Markowitz V."/>
            <person name="Palaniappan K."/>
            <person name="Ivanova N."/>
            <person name="Schaumberg A."/>
            <person name="Pati A."/>
            <person name="Liolios K."/>
            <person name="Nordberg H.P."/>
            <person name="Cantor M.N."/>
            <person name="Hua S.X."/>
            <person name="Woyke T."/>
        </authorList>
    </citation>
    <scope>NUCLEOTIDE SEQUENCE [LARGE SCALE GENOMIC DNA]</scope>
    <source>
        <strain evidence="2 3">DSM 14336</strain>
    </source>
</reference>
<accession>V9VY09</accession>
<dbReference type="AlphaFoldDB" id="V9VY09"/>
<proteinExistence type="predicted"/>
<dbReference type="PATRIC" id="fig|999552.6.peg.134"/>
<evidence type="ECO:0000313" key="3">
    <source>
        <dbReference type="Proteomes" id="UP000018780"/>
    </source>
</evidence>
<dbReference type="Proteomes" id="UP000018780">
    <property type="component" value="Chromosome"/>
</dbReference>
<feature type="compositionally biased region" description="Low complexity" evidence="1">
    <location>
        <begin position="91"/>
        <end position="103"/>
    </location>
</feature>
<protein>
    <submittedName>
        <fullName evidence="2">Uncharacterized protein</fullName>
    </submittedName>
</protein>
<sequence>MPDLDITWLPTIPGLTALAVSLLETAEEDLILAYEQWFAAKGPQVEPLIQLQPNALLPSAHPSASRQELRVKGLQGMPNILAEEPGQGHCGSASKPSGAGPSGCTDRTFF</sequence>